<name>A0A0A0DEA0_9STRE</name>
<evidence type="ECO:0000256" key="1">
    <source>
        <dbReference type="SAM" id="Phobius"/>
    </source>
</evidence>
<dbReference type="EMBL" id="JPEN01000068">
    <property type="protein sequence ID" value="KGM37051.1"/>
    <property type="molecule type" value="Genomic_DNA"/>
</dbReference>
<keyword evidence="1" id="KW-0812">Transmembrane</keyword>
<keyword evidence="1" id="KW-0472">Membrane</keyword>
<dbReference type="AlphaFoldDB" id="A0A0A0DEA0"/>
<dbReference type="PATRIC" id="fig|176090.4.peg.1158"/>
<organism evidence="2 3">
    <name type="scientific">Streptococcus sinensis</name>
    <dbReference type="NCBI Taxonomy" id="176090"/>
    <lineage>
        <taxon>Bacteria</taxon>
        <taxon>Bacillati</taxon>
        <taxon>Bacillota</taxon>
        <taxon>Bacilli</taxon>
        <taxon>Lactobacillales</taxon>
        <taxon>Streptococcaceae</taxon>
        <taxon>Streptococcus</taxon>
    </lineage>
</organism>
<gene>
    <name evidence="2" type="ORF">SSIN_1193</name>
</gene>
<evidence type="ECO:0000313" key="3">
    <source>
        <dbReference type="Proteomes" id="UP000030019"/>
    </source>
</evidence>
<protein>
    <submittedName>
        <fullName evidence="2">Uncharacterized protein</fullName>
    </submittedName>
</protein>
<keyword evidence="3" id="KW-1185">Reference proteome</keyword>
<comment type="caution">
    <text evidence="2">The sequence shown here is derived from an EMBL/GenBank/DDBJ whole genome shotgun (WGS) entry which is preliminary data.</text>
</comment>
<dbReference type="Proteomes" id="UP000030019">
    <property type="component" value="Unassembled WGS sequence"/>
</dbReference>
<feature type="transmembrane region" description="Helical" evidence="1">
    <location>
        <begin position="6"/>
        <end position="23"/>
    </location>
</feature>
<evidence type="ECO:0000313" key="2">
    <source>
        <dbReference type="EMBL" id="KGM37051.1"/>
    </source>
</evidence>
<reference evidence="2 3" key="1">
    <citation type="submission" date="2014-06" db="EMBL/GenBank/DDBJ databases">
        <authorList>
            <person name="Teng J.L."/>
            <person name="Huang Y."/>
            <person name="Tse H."/>
            <person name="Lau S.K."/>
            <person name="Woo P.C."/>
        </authorList>
    </citation>
    <scope>NUCLEOTIDE SEQUENCE [LARGE SCALE GENOMIC DNA]</scope>
    <source>
        <strain evidence="2 3">HKU4</strain>
    </source>
</reference>
<keyword evidence="1" id="KW-1133">Transmembrane helix</keyword>
<proteinExistence type="predicted"/>
<sequence length="60" mass="6719">MGQPIIVGIIVILFLATGVLLSIKGEEKKSIIIANIHDEKLKKDYEKLEKKGSAVHDRYN</sequence>
<accession>A0A0A0DEA0</accession>
<dbReference type="STRING" id="176090.SSIN_1193"/>